<proteinExistence type="predicted"/>
<keyword evidence="3" id="KW-1185">Reference proteome</keyword>
<accession>A0A9X3BJ77</accession>
<dbReference type="Proteomes" id="UP001155483">
    <property type="component" value="Unassembled WGS sequence"/>
</dbReference>
<evidence type="ECO:0000256" key="1">
    <source>
        <dbReference type="SAM" id="MobiDB-lite"/>
    </source>
</evidence>
<gene>
    <name evidence="2" type="ORF">OCK74_17015</name>
</gene>
<protein>
    <submittedName>
        <fullName evidence="2">Uncharacterized protein</fullName>
    </submittedName>
</protein>
<evidence type="ECO:0000313" key="3">
    <source>
        <dbReference type="Proteomes" id="UP001155483"/>
    </source>
</evidence>
<comment type="caution">
    <text evidence="2">The sequence shown here is derived from an EMBL/GenBank/DDBJ whole genome shotgun (WGS) entry which is preliminary data.</text>
</comment>
<dbReference type="EMBL" id="JAOTIF010000015">
    <property type="protein sequence ID" value="MCU7550823.1"/>
    <property type="molecule type" value="Genomic_DNA"/>
</dbReference>
<reference evidence="2" key="1">
    <citation type="submission" date="2022-09" db="EMBL/GenBank/DDBJ databases">
        <authorList>
            <person name="Yuan C."/>
            <person name="Ke Z."/>
        </authorList>
    </citation>
    <scope>NUCLEOTIDE SEQUENCE</scope>
    <source>
        <strain evidence="2">LB-8</strain>
    </source>
</reference>
<feature type="compositionally biased region" description="Basic and acidic residues" evidence="1">
    <location>
        <begin position="1"/>
        <end position="29"/>
    </location>
</feature>
<dbReference type="AlphaFoldDB" id="A0A9X3BJ77"/>
<sequence>MEKNQVNPDRNRPADKGRNNDPYTRDDSGQRPGASTMSESEHDEELNRKLSRTASDNFREKDFGADADPDFDEVVDDIDDDS</sequence>
<evidence type="ECO:0000313" key="2">
    <source>
        <dbReference type="EMBL" id="MCU7550823.1"/>
    </source>
</evidence>
<feature type="compositionally biased region" description="Acidic residues" evidence="1">
    <location>
        <begin position="65"/>
        <end position="82"/>
    </location>
</feature>
<dbReference type="RefSeq" id="WP_279298260.1">
    <property type="nucleotide sequence ID" value="NZ_JAOTIF010000015.1"/>
</dbReference>
<feature type="region of interest" description="Disordered" evidence="1">
    <location>
        <begin position="1"/>
        <end position="82"/>
    </location>
</feature>
<reference evidence="2" key="2">
    <citation type="submission" date="2023-04" db="EMBL/GenBank/DDBJ databases">
        <title>Paracnuella aquatica gen. nov., sp. nov., a member of the family Chitinophagaceae isolated from a hot spring.</title>
        <authorList>
            <person name="Wang C."/>
        </authorList>
    </citation>
    <scope>NUCLEOTIDE SEQUENCE</scope>
    <source>
        <strain evidence="2">LB-8</strain>
    </source>
</reference>
<organism evidence="2 3">
    <name type="scientific">Paraflavisolibacter caeni</name>
    <dbReference type="NCBI Taxonomy" id="2982496"/>
    <lineage>
        <taxon>Bacteria</taxon>
        <taxon>Pseudomonadati</taxon>
        <taxon>Bacteroidota</taxon>
        <taxon>Chitinophagia</taxon>
        <taxon>Chitinophagales</taxon>
        <taxon>Chitinophagaceae</taxon>
        <taxon>Paraflavisolibacter</taxon>
    </lineage>
</organism>
<name>A0A9X3BJ77_9BACT</name>